<comment type="caution">
    <text evidence="2">The sequence shown here is derived from an EMBL/GenBank/DDBJ whole genome shotgun (WGS) entry which is preliminary data.</text>
</comment>
<dbReference type="AlphaFoldDB" id="A0A2T7NVP1"/>
<evidence type="ECO:0000256" key="1">
    <source>
        <dbReference type="SAM" id="MobiDB-lite"/>
    </source>
</evidence>
<sequence length="60" mass="6890">MEGLQHPHTGSRNFVTISVALQSSFRRPAARYEKKTETNKASRMTTRDRRTCSTISYLQS</sequence>
<proteinExistence type="predicted"/>
<keyword evidence="3" id="KW-1185">Reference proteome</keyword>
<protein>
    <submittedName>
        <fullName evidence="2">Uncharacterized protein</fullName>
    </submittedName>
</protein>
<evidence type="ECO:0000313" key="2">
    <source>
        <dbReference type="EMBL" id="PVD25232.1"/>
    </source>
</evidence>
<evidence type="ECO:0000313" key="3">
    <source>
        <dbReference type="Proteomes" id="UP000245119"/>
    </source>
</evidence>
<name>A0A2T7NVP1_POMCA</name>
<feature type="region of interest" description="Disordered" evidence="1">
    <location>
        <begin position="28"/>
        <end position="60"/>
    </location>
</feature>
<organism evidence="2 3">
    <name type="scientific">Pomacea canaliculata</name>
    <name type="common">Golden apple snail</name>
    <dbReference type="NCBI Taxonomy" id="400727"/>
    <lineage>
        <taxon>Eukaryota</taxon>
        <taxon>Metazoa</taxon>
        <taxon>Spiralia</taxon>
        <taxon>Lophotrochozoa</taxon>
        <taxon>Mollusca</taxon>
        <taxon>Gastropoda</taxon>
        <taxon>Caenogastropoda</taxon>
        <taxon>Architaenioglossa</taxon>
        <taxon>Ampullarioidea</taxon>
        <taxon>Ampullariidae</taxon>
        <taxon>Pomacea</taxon>
    </lineage>
</organism>
<gene>
    <name evidence="2" type="ORF">C0Q70_15730</name>
</gene>
<reference evidence="2 3" key="1">
    <citation type="submission" date="2018-04" db="EMBL/GenBank/DDBJ databases">
        <title>The genome of golden apple snail Pomacea canaliculata provides insight into stress tolerance and invasive adaptation.</title>
        <authorList>
            <person name="Liu C."/>
            <person name="Liu B."/>
            <person name="Ren Y."/>
            <person name="Zhang Y."/>
            <person name="Wang H."/>
            <person name="Li S."/>
            <person name="Jiang F."/>
            <person name="Yin L."/>
            <person name="Zhang G."/>
            <person name="Qian W."/>
            <person name="Fan W."/>
        </authorList>
    </citation>
    <scope>NUCLEOTIDE SEQUENCE [LARGE SCALE GENOMIC DNA]</scope>
    <source>
        <strain evidence="2">SZHN2017</strain>
        <tissue evidence="2">Muscle</tissue>
    </source>
</reference>
<accession>A0A2T7NVP1</accession>
<feature type="compositionally biased region" description="Basic and acidic residues" evidence="1">
    <location>
        <begin position="30"/>
        <end position="51"/>
    </location>
</feature>
<dbReference type="EMBL" id="PZQS01000009">
    <property type="protein sequence ID" value="PVD25232.1"/>
    <property type="molecule type" value="Genomic_DNA"/>
</dbReference>
<dbReference type="Proteomes" id="UP000245119">
    <property type="component" value="Linkage Group LG9"/>
</dbReference>